<dbReference type="PRINTS" id="PR00502">
    <property type="entry name" value="NUDIXFAMILY"/>
</dbReference>
<sequence>MSVDLTAPSRVEHYHDPLAPPATVVVPLVYAVVRDATGRVLLVRRVDTGDWELPGGRVDPGESAVTALVREVAEESGLVVDVQGVAGLYSDPGHVVEQAGTVRQPFAVCFHATARPGVPRPDRCETSAARWCGVAELDGLPMQPAVRVRVDDAIGRPAVVHLG</sequence>
<evidence type="ECO:0000313" key="7">
    <source>
        <dbReference type="Proteomes" id="UP000515728"/>
    </source>
</evidence>
<dbReference type="InterPro" id="IPR020476">
    <property type="entry name" value="Nudix_hydrolase"/>
</dbReference>
<dbReference type="AlphaFoldDB" id="A0A7G7MF30"/>
<dbReference type="RefSeq" id="WP_185718146.1">
    <property type="nucleotide sequence ID" value="NZ_BAAAWI010000001.1"/>
</dbReference>
<name>A0A7G7MF30_9PSEU</name>
<evidence type="ECO:0000259" key="5">
    <source>
        <dbReference type="PROSITE" id="PS51462"/>
    </source>
</evidence>
<gene>
    <name evidence="6" type="ORF">H6H00_25130</name>
</gene>
<dbReference type="InterPro" id="IPR015797">
    <property type="entry name" value="NUDIX_hydrolase-like_dom_sf"/>
</dbReference>
<evidence type="ECO:0000256" key="3">
    <source>
        <dbReference type="ARBA" id="ARBA00022801"/>
    </source>
</evidence>
<keyword evidence="3 4" id="KW-0378">Hydrolase</keyword>
<evidence type="ECO:0000313" key="6">
    <source>
        <dbReference type="EMBL" id="QNG51391.1"/>
    </source>
</evidence>
<feature type="domain" description="Nudix hydrolase" evidence="5">
    <location>
        <begin position="18"/>
        <end position="155"/>
    </location>
</feature>
<keyword evidence="7" id="KW-1185">Reference proteome</keyword>
<dbReference type="PANTHER" id="PTHR43046">
    <property type="entry name" value="GDP-MANNOSE MANNOSYL HYDROLASE"/>
    <property type="match status" value="1"/>
</dbReference>
<dbReference type="GO" id="GO:0016787">
    <property type="term" value="F:hydrolase activity"/>
    <property type="evidence" value="ECO:0007669"/>
    <property type="project" value="UniProtKB-KW"/>
</dbReference>
<evidence type="ECO:0000256" key="4">
    <source>
        <dbReference type="RuleBase" id="RU003476"/>
    </source>
</evidence>
<protein>
    <submittedName>
        <fullName evidence="6">NUDIX domain-containing protein</fullName>
    </submittedName>
</protein>
<comment type="cofactor">
    <cofactor evidence="1">
        <name>Mg(2+)</name>
        <dbReference type="ChEBI" id="CHEBI:18420"/>
    </cofactor>
</comment>
<dbReference type="PROSITE" id="PS00893">
    <property type="entry name" value="NUDIX_BOX"/>
    <property type="match status" value="1"/>
</dbReference>
<dbReference type="PROSITE" id="PS51462">
    <property type="entry name" value="NUDIX"/>
    <property type="match status" value="1"/>
</dbReference>
<organism evidence="6 7">
    <name type="scientific">Pseudonocardia petroleophila</name>
    <dbReference type="NCBI Taxonomy" id="37331"/>
    <lineage>
        <taxon>Bacteria</taxon>
        <taxon>Bacillati</taxon>
        <taxon>Actinomycetota</taxon>
        <taxon>Actinomycetes</taxon>
        <taxon>Pseudonocardiales</taxon>
        <taxon>Pseudonocardiaceae</taxon>
        <taxon>Pseudonocardia</taxon>
    </lineage>
</organism>
<dbReference type="Pfam" id="PF00293">
    <property type="entry name" value="NUDIX"/>
    <property type="match status" value="1"/>
</dbReference>
<evidence type="ECO:0000256" key="2">
    <source>
        <dbReference type="ARBA" id="ARBA00005582"/>
    </source>
</evidence>
<dbReference type="PANTHER" id="PTHR43046:SF16">
    <property type="entry name" value="ADP-RIBOSE PYROPHOSPHATASE YJHB-RELATED"/>
    <property type="match status" value="1"/>
</dbReference>
<reference evidence="6 7" key="1">
    <citation type="submission" date="2020-08" db="EMBL/GenBank/DDBJ databases">
        <authorList>
            <person name="Mo P."/>
        </authorList>
    </citation>
    <scope>NUCLEOTIDE SEQUENCE [LARGE SCALE GENOMIC DNA]</scope>
    <source>
        <strain evidence="6 7">CGMCC 4.1532</strain>
    </source>
</reference>
<dbReference type="SUPFAM" id="SSF55811">
    <property type="entry name" value="Nudix"/>
    <property type="match status" value="1"/>
</dbReference>
<dbReference type="InterPro" id="IPR000086">
    <property type="entry name" value="NUDIX_hydrolase_dom"/>
</dbReference>
<dbReference type="KEGG" id="ppel:H6H00_25130"/>
<dbReference type="Gene3D" id="3.90.79.10">
    <property type="entry name" value="Nucleoside Triphosphate Pyrophosphohydrolase"/>
    <property type="match status" value="1"/>
</dbReference>
<accession>A0A7G7MF30</accession>
<dbReference type="EMBL" id="CP060131">
    <property type="protein sequence ID" value="QNG51391.1"/>
    <property type="molecule type" value="Genomic_DNA"/>
</dbReference>
<comment type="similarity">
    <text evidence="2 4">Belongs to the Nudix hydrolase family.</text>
</comment>
<proteinExistence type="inferred from homology"/>
<evidence type="ECO:0000256" key="1">
    <source>
        <dbReference type="ARBA" id="ARBA00001946"/>
    </source>
</evidence>
<dbReference type="Proteomes" id="UP000515728">
    <property type="component" value="Chromosome"/>
</dbReference>
<dbReference type="InterPro" id="IPR020084">
    <property type="entry name" value="NUDIX_hydrolase_CS"/>
</dbReference>